<dbReference type="InterPro" id="IPR009061">
    <property type="entry name" value="DNA-bd_dom_put_sf"/>
</dbReference>
<dbReference type="STRING" id="687842.ASU31_25710"/>
<proteinExistence type="predicted"/>
<protein>
    <submittedName>
        <fullName evidence="2">Transcriptional regulator</fullName>
    </submittedName>
</protein>
<dbReference type="Proteomes" id="UP000051950">
    <property type="component" value="Unassembled WGS sequence"/>
</dbReference>
<dbReference type="EMBL" id="LMZQ01000053">
    <property type="protein sequence ID" value="KRT13202.1"/>
    <property type="molecule type" value="Genomic_DNA"/>
</dbReference>
<organism evidence="2 3">
    <name type="scientific">Pedobacter ginsenosidimutans</name>
    <dbReference type="NCBI Taxonomy" id="687842"/>
    <lineage>
        <taxon>Bacteria</taxon>
        <taxon>Pseudomonadati</taxon>
        <taxon>Bacteroidota</taxon>
        <taxon>Sphingobacteriia</taxon>
        <taxon>Sphingobacteriales</taxon>
        <taxon>Sphingobacteriaceae</taxon>
        <taxon>Pedobacter</taxon>
    </lineage>
</organism>
<dbReference type="OrthoDB" id="1524679at2"/>
<name>A0A0T5VH64_9SPHI</name>
<dbReference type="RefSeq" id="WP_057935102.1">
    <property type="nucleotide sequence ID" value="NZ_LMZQ01000053.1"/>
</dbReference>
<dbReference type="PANTHER" id="PTHR34585">
    <property type="match status" value="1"/>
</dbReference>
<evidence type="ECO:0000313" key="3">
    <source>
        <dbReference type="Proteomes" id="UP000051950"/>
    </source>
</evidence>
<evidence type="ECO:0000259" key="1">
    <source>
        <dbReference type="Pfam" id="PF12728"/>
    </source>
</evidence>
<dbReference type="AlphaFoldDB" id="A0A0T5VH64"/>
<comment type="caution">
    <text evidence="2">The sequence shown here is derived from an EMBL/GenBank/DDBJ whole genome shotgun (WGS) entry which is preliminary data.</text>
</comment>
<dbReference type="SUPFAM" id="SSF46955">
    <property type="entry name" value="Putative DNA-binding domain"/>
    <property type="match status" value="1"/>
</dbReference>
<accession>A0A0T5VH64</accession>
<dbReference type="PANTHER" id="PTHR34585:SF22">
    <property type="entry name" value="HELIX-TURN-HELIX DOMAIN-CONTAINING PROTEIN"/>
    <property type="match status" value="1"/>
</dbReference>
<reference evidence="2 3" key="1">
    <citation type="submission" date="2015-11" db="EMBL/GenBank/DDBJ databases">
        <title>Sequence of Pedobacter ginsenosidimutans.</title>
        <authorList>
            <person name="Carson E."/>
            <person name="Keyser V."/>
            <person name="Newman J."/>
            <person name="Miller J."/>
        </authorList>
    </citation>
    <scope>NUCLEOTIDE SEQUENCE [LARGE SCALE GENOMIC DNA]</scope>
    <source>
        <strain evidence="2 3">KACC 14530</strain>
    </source>
</reference>
<dbReference type="InterPro" id="IPR041657">
    <property type="entry name" value="HTH_17"/>
</dbReference>
<gene>
    <name evidence="2" type="ORF">ASU31_25710</name>
</gene>
<feature type="domain" description="Helix-turn-helix" evidence="1">
    <location>
        <begin position="37"/>
        <end position="85"/>
    </location>
</feature>
<keyword evidence="3" id="KW-1185">Reference proteome</keyword>
<dbReference type="Pfam" id="PF12728">
    <property type="entry name" value="HTH_17"/>
    <property type="match status" value="1"/>
</dbReference>
<evidence type="ECO:0000313" key="2">
    <source>
        <dbReference type="EMBL" id="KRT13202.1"/>
    </source>
</evidence>
<sequence>MKMDIITMDDLQQFKTEMLNEMKNILKTNSGTSNKSWLRSAEVRKMLNISPGTLQNLRINGNLPFRKVGGTMFYSREKIEKMMEGK</sequence>